<dbReference type="Pfam" id="PF06985">
    <property type="entry name" value="HET"/>
    <property type="match status" value="1"/>
</dbReference>
<comment type="caution">
    <text evidence="2">The sequence shown here is derived from an EMBL/GenBank/DDBJ whole genome shotgun (WGS) entry which is preliminary data.</text>
</comment>
<protein>
    <recommendedName>
        <fullName evidence="1">Heterokaryon incompatibility domain-containing protein</fullName>
    </recommendedName>
</protein>
<dbReference type="PANTHER" id="PTHR24148:SF73">
    <property type="entry name" value="HET DOMAIN PROTEIN (AFU_ORTHOLOGUE AFUA_8G01020)"/>
    <property type="match status" value="1"/>
</dbReference>
<sequence>MGFRYAPLNRNQKEIRLLELLPDRGDGKRKLIPGCRVFHTRLSTAPPFAALSYVWGDPDRNRVILVDELPVRVPKNLYDAILALRPSDEPLIIWIDFLCIDQADNEEKSWQVRLMGDIYRQTEQVFAWLGPAENESDSVIDYMNSILALVDVLDTERKPRIRRHVWQNLLSETPESALDRSYVAFTASDGTIKIESRIDMNNLFYLINGSRGQGGPISIAALKSLLTRPWWGRIWVMQEIALSKSAVFVCGTKRISRDGLRAMVNSYQAWYFILKEKSELAESSLTPYQSEAVYELFFLKPVLMLSARNTCEINRLPLATLLRLTCLGSYVSDPGSCSMNSSDPRDKVFGLLGLASDREEFEKLGVFPDYSKSCREVYTLTMVALMQLGHLSHLSCCQMPKAQPDLPSWVPDWSQAMMPMLQDMENNAESVGTCRDSLITVTRRGEGIEGISLQGYVYDEISDVASFPGRASSFEIPADKMAAWPREWLLEFFQLAYHNNREYTDFDSRLQAAARSSIGRSMRNCVPDPSVGSGIIEKDVFLEAVALLREAIDGIENPQIKQEVQQFLSSAPDTSRFKGREMLKMEIIAKSLGRIPFITRKGHLGLAYDYVKKGDAVVLFKESLAPFILRRQNDTQWQFVGEAYVDGIMDGEVAGSVRFEDIYLV</sequence>
<reference evidence="2 3" key="1">
    <citation type="submission" date="2019-06" db="EMBL/GenBank/DDBJ databases">
        <authorList>
            <person name="Broberg M."/>
        </authorList>
    </citation>
    <scope>NUCLEOTIDE SEQUENCE [LARGE SCALE GENOMIC DNA]</scope>
</reference>
<dbReference type="PANTHER" id="PTHR24148">
    <property type="entry name" value="ANKYRIN REPEAT DOMAIN-CONTAINING PROTEIN 39 HOMOLOG-RELATED"/>
    <property type="match status" value="1"/>
</dbReference>
<dbReference type="Pfam" id="PF26639">
    <property type="entry name" value="Het-6_barrel"/>
    <property type="match status" value="1"/>
</dbReference>
<proteinExistence type="predicted"/>
<name>A0ABY6U3D6_BIOOC</name>
<dbReference type="InterPro" id="IPR052895">
    <property type="entry name" value="HetReg/Transcr_Mod"/>
</dbReference>
<evidence type="ECO:0000259" key="1">
    <source>
        <dbReference type="Pfam" id="PF06985"/>
    </source>
</evidence>
<evidence type="ECO:0000313" key="3">
    <source>
        <dbReference type="Proteomes" id="UP000766486"/>
    </source>
</evidence>
<accession>A0ABY6U3D6</accession>
<dbReference type="Proteomes" id="UP000766486">
    <property type="component" value="Unassembled WGS sequence"/>
</dbReference>
<gene>
    <name evidence="2" type="ORF">CLO192961_LOCUS172165</name>
</gene>
<feature type="domain" description="Heterokaryon incompatibility" evidence="1">
    <location>
        <begin position="48"/>
        <end position="239"/>
    </location>
</feature>
<dbReference type="InterPro" id="IPR010730">
    <property type="entry name" value="HET"/>
</dbReference>
<organism evidence="2 3">
    <name type="scientific">Bionectria ochroleuca</name>
    <name type="common">Gliocladium roseum</name>
    <dbReference type="NCBI Taxonomy" id="29856"/>
    <lineage>
        <taxon>Eukaryota</taxon>
        <taxon>Fungi</taxon>
        <taxon>Dikarya</taxon>
        <taxon>Ascomycota</taxon>
        <taxon>Pezizomycotina</taxon>
        <taxon>Sordariomycetes</taxon>
        <taxon>Hypocreomycetidae</taxon>
        <taxon>Hypocreales</taxon>
        <taxon>Bionectriaceae</taxon>
        <taxon>Clonostachys</taxon>
    </lineage>
</organism>
<dbReference type="EMBL" id="CABFNS010000737">
    <property type="protein sequence ID" value="VUC25546.1"/>
    <property type="molecule type" value="Genomic_DNA"/>
</dbReference>
<keyword evidence="3" id="KW-1185">Reference proteome</keyword>
<evidence type="ECO:0000313" key="2">
    <source>
        <dbReference type="EMBL" id="VUC25546.1"/>
    </source>
</evidence>